<evidence type="ECO:0000313" key="4">
    <source>
        <dbReference type="Proteomes" id="UP001462640"/>
    </source>
</evidence>
<evidence type="ECO:0000313" key="3">
    <source>
        <dbReference type="EMBL" id="MEO3712129.1"/>
    </source>
</evidence>
<evidence type="ECO:0000259" key="1">
    <source>
        <dbReference type="Pfam" id="PF00534"/>
    </source>
</evidence>
<feature type="domain" description="Glycosyltransferase subfamily 4-like N-terminal" evidence="2">
    <location>
        <begin position="39"/>
        <end position="212"/>
    </location>
</feature>
<dbReference type="CDD" id="cd03801">
    <property type="entry name" value="GT4_PimA-like"/>
    <property type="match status" value="1"/>
</dbReference>
<feature type="domain" description="Glycosyl transferase family 1" evidence="1">
    <location>
        <begin position="226"/>
        <end position="372"/>
    </location>
</feature>
<protein>
    <submittedName>
        <fullName evidence="3">Glycosyltransferase family 4 protein</fullName>
        <ecNumber evidence="3">2.4.-.-</ecNumber>
    </submittedName>
</protein>
<dbReference type="RefSeq" id="WP_347606852.1">
    <property type="nucleotide sequence ID" value="NZ_JBDPZC010000001.1"/>
</dbReference>
<organism evidence="3 4">
    <name type="scientific">Roseateles flavus</name>
    <dbReference type="NCBI Taxonomy" id="3149041"/>
    <lineage>
        <taxon>Bacteria</taxon>
        <taxon>Pseudomonadati</taxon>
        <taxon>Pseudomonadota</taxon>
        <taxon>Betaproteobacteria</taxon>
        <taxon>Burkholderiales</taxon>
        <taxon>Sphaerotilaceae</taxon>
        <taxon>Roseateles</taxon>
    </lineage>
</organism>
<keyword evidence="4" id="KW-1185">Reference proteome</keyword>
<dbReference type="EMBL" id="JBDPZC010000001">
    <property type="protein sequence ID" value="MEO3712129.1"/>
    <property type="molecule type" value="Genomic_DNA"/>
</dbReference>
<dbReference type="Proteomes" id="UP001462640">
    <property type="component" value="Unassembled WGS sequence"/>
</dbReference>
<accession>A0ABV0GAN2</accession>
<dbReference type="Pfam" id="PF13439">
    <property type="entry name" value="Glyco_transf_4"/>
    <property type="match status" value="1"/>
</dbReference>
<dbReference type="Gene3D" id="3.40.50.2000">
    <property type="entry name" value="Glycogen Phosphorylase B"/>
    <property type="match status" value="2"/>
</dbReference>
<dbReference type="EC" id="2.4.-.-" evidence="3"/>
<reference evidence="3 4" key="1">
    <citation type="submission" date="2024-05" db="EMBL/GenBank/DDBJ databases">
        <title>Roseateles sp. 2.12 16S ribosomal RNA gene Genome sequencing and assembly.</title>
        <authorList>
            <person name="Woo H."/>
        </authorList>
    </citation>
    <scope>NUCLEOTIDE SEQUENCE [LARGE SCALE GENOMIC DNA]</scope>
    <source>
        <strain evidence="3 4">2.12</strain>
    </source>
</reference>
<dbReference type="InterPro" id="IPR028098">
    <property type="entry name" value="Glyco_trans_4-like_N"/>
</dbReference>
<sequence>MSPLHVGVCGPVAGQDIAALMGMEPQALPRGYEGAPLLVTLIEGLLARGHRVSVFTLSNDLSFAAGAVKVASRLHPGLALHFCPLRRHAWRPCEGRPGRILDLYRHERRALVEAMRQAAPAVIHAHWAYEFAWAALDTGIPTVVTCHDSPLLVARMNVLAKPTISLYRGLRVLMAWQVLRRARWVTAVSPYLAAALEGMSPRPLQVIPNPVDGRSLVLGRDRQLGQELRIALVSNGFDRRKNPKKALLAFARLWTSRPQARLHLFGRGFEADGEAAAWCRSRRDLADCLPAMSFHGPLGHAELLERLAACDLLIHPALEETFGMVLAEAMALGLPVVAGRHSGAVPWVVGEDACLCDVRDPGAIASAALEVLVPERYAALSMQLRRTVRERFGLDAVISSYGQVYHAARKGERESRGA</sequence>
<dbReference type="Pfam" id="PF00534">
    <property type="entry name" value="Glycos_transf_1"/>
    <property type="match status" value="1"/>
</dbReference>
<name>A0ABV0GAN2_9BURK</name>
<dbReference type="InterPro" id="IPR050194">
    <property type="entry name" value="Glycosyltransferase_grp1"/>
</dbReference>
<gene>
    <name evidence="3" type="ORF">ABDJ40_05025</name>
</gene>
<comment type="caution">
    <text evidence="3">The sequence shown here is derived from an EMBL/GenBank/DDBJ whole genome shotgun (WGS) entry which is preliminary data.</text>
</comment>
<proteinExistence type="predicted"/>
<dbReference type="PANTHER" id="PTHR45947:SF3">
    <property type="entry name" value="SULFOQUINOVOSYL TRANSFERASE SQD2"/>
    <property type="match status" value="1"/>
</dbReference>
<keyword evidence="3" id="KW-0808">Transferase</keyword>
<keyword evidence="3" id="KW-0328">Glycosyltransferase</keyword>
<dbReference type="GO" id="GO:0016757">
    <property type="term" value="F:glycosyltransferase activity"/>
    <property type="evidence" value="ECO:0007669"/>
    <property type="project" value="UniProtKB-KW"/>
</dbReference>
<dbReference type="SUPFAM" id="SSF53756">
    <property type="entry name" value="UDP-Glycosyltransferase/glycogen phosphorylase"/>
    <property type="match status" value="1"/>
</dbReference>
<dbReference type="PANTHER" id="PTHR45947">
    <property type="entry name" value="SULFOQUINOVOSYL TRANSFERASE SQD2"/>
    <property type="match status" value="1"/>
</dbReference>
<dbReference type="InterPro" id="IPR001296">
    <property type="entry name" value="Glyco_trans_1"/>
</dbReference>
<evidence type="ECO:0000259" key="2">
    <source>
        <dbReference type="Pfam" id="PF13439"/>
    </source>
</evidence>